<dbReference type="KEGG" id="bgt:106055657"/>
<accession>A0A2C9KUD7</accession>
<name>A0A2C9KUD7_BIOGL</name>
<reference evidence="2" key="1">
    <citation type="submission" date="2020-05" db="UniProtKB">
        <authorList>
            <consortium name="EnsemblMetazoa"/>
        </authorList>
    </citation>
    <scope>IDENTIFICATION</scope>
    <source>
        <strain evidence="2">BB02</strain>
    </source>
</reference>
<dbReference type="AlphaFoldDB" id="A0A2C9KUD7"/>
<evidence type="ECO:0000256" key="1">
    <source>
        <dbReference type="SAM" id="Phobius"/>
    </source>
</evidence>
<keyword evidence="1" id="KW-0472">Membrane</keyword>
<dbReference type="Proteomes" id="UP000076420">
    <property type="component" value="Unassembled WGS sequence"/>
</dbReference>
<gene>
    <name evidence="2" type="primary">106055657</name>
</gene>
<proteinExistence type="predicted"/>
<evidence type="ECO:0000313" key="3">
    <source>
        <dbReference type="Proteomes" id="UP000076420"/>
    </source>
</evidence>
<dbReference type="RefSeq" id="XP_013067467.2">
    <property type="nucleotide sequence ID" value="XM_013212013.2"/>
</dbReference>
<keyword evidence="1" id="KW-0812">Transmembrane</keyword>
<dbReference type="VEuPathDB" id="VectorBase:BGLB023665"/>
<organism evidence="2 3">
    <name type="scientific">Biomphalaria glabrata</name>
    <name type="common">Bloodfluke planorb</name>
    <name type="synonym">Freshwater snail</name>
    <dbReference type="NCBI Taxonomy" id="6526"/>
    <lineage>
        <taxon>Eukaryota</taxon>
        <taxon>Metazoa</taxon>
        <taxon>Spiralia</taxon>
        <taxon>Lophotrochozoa</taxon>
        <taxon>Mollusca</taxon>
        <taxon>Gastropoda</taxon>
        <taxon>Heterobranchia</taxon>
        <taxon>Euthyneura</taxon>
        <taxon>Panpulmonata</taxon>
        <taxon>Hygrophila</taxon>
        <taxon>Lymnaeoidea</taxon>
        <taxon>Planorbidae</taxon>
        <taxon>Biomphalaria</taxon>
    </lineage>
</organism>
<dbReference type="VEuPathDB" id="VectorBase:BGLAX_038649"/>
<evidence type="ECO:0000313" key="2">
    <source>
        <dbReference type="EnsemblMetazoa" id="BGLB023665-PA"/>
    </source>
</evidence>
<keyword evidence="1" id="KW-1133">Transmembrane helix</keyword>
<protein>
    <submittedName>
        <fullName evidence="2">Uncharacterized protein</fullName>
    </submittedName>
</protein>
<sequence length="147" mass="16367">MVNLPRLEVAGDRVTRRSEPTIELNNANMAEFPVDGFTYSEDMPQWVRSFEEKRDTKGLNIVMNPAYQGYLPENYDTRSRSTESTQPERWARGKKTLLATCLIILLALLALSYVAGMIAIGFSASLADPPDKVVPPDFGNLNSSVLI</sequence>
<feature type="transmembrane region" description="Helical" evidence="1">
    <location>
        <begin position="97"/>
        <end position="122"/>
    </location>
</feature>
<dbReference type="EnsemblMetazoa" id="BGLB023665-RA">
    <property type="protein sequence ID" value="BGLB023665-PA"/>
    <property type="gene ID" value="BGLB023665"/>
</dbReference>